<evidence type="ECO:0000256" key="2">
    <source>
        <dbReference type="ARBA" id="ARBA00022598"/>
    </source>
</evidence>
<dbReference type="Pfam" id="PF23562">
    <property type="entry name" value="AMP-binding_C_3"/>
    <property type="match status" value="1"/>
</dbReference>
<evidence type="ECO:0000313" key="8">
    <source>
        <dbReference type="EMBL" id="GHF22217.1"/>
    </source>
</evidence>
<dbReference type="InterPro" id="IPR042099">
    <property type="entry name" value="ANL_N_sf"/>
</dbReference>
<proteinExistence type="inferred from homology"/>
<dbReference type="Gene3D" id="3.30.300.30">
    <property type="match status" value="1"/>
</dbReference>
<organism evidence="8 9">
    <name type="scientific">Amycolatopsis deserti</name>
    <dbReference type="NCBI Taxonomy" id="185696"/>
    <lineage>
        <taxon>Bacteria</taxon>
        <taxon>Bacillati</taxon>
        <taxon>Actinomycetota</taxon>
        <taxon>Actinomycetes</taxon>
        <taxon>Pseudonocardiales</taxon>
        <taxon>Pseudonocardiaceae</taxon>
        <taxon>Amycolatopsis</taxon>
    </lineage>
</organism>
<keyword evidence="3" id="KW-0276">Fatty acid metabolism</keyword>
<evidence type="ECO:0000256" key="6">
    <source>
        <dbReference type="ARBA" id="ARBA00032875"/>
    </source>
</evidence>
<dbReference type="PANTHER" id="PTHR43272:SF32">
    <property type="entry name" value="AMP-DEPENDENT SYNTHETASE_LIGASE DOMAIN-CONTAINING PROTEIN"/>
    <property type="match status" value="1"/>
</dbReference>
<keyword evidence="9" id="KW-1185">Reference proteome</keyword>
<keyword evidence="4" id="KW-0443">Lipid metabolism</keyword>
<reference evidence="9" key="1">
    <citation type="journal article" date="2019" name="Int. J. Syst. Evol. Microbiol.">
        <title>The Global Catalogue of Microorganisms (GCM) 10K type strain sequencing project: providing services to taxonomists for standard genome sequencing and annotation.</title>
        <authorList>
            <consortium name="The Broad Institute Genomics Platform"/>
            <consortium name="The Broad Institute Genome Sequencing Center for Infectious Disease"/>
            <person name="Wu L."/>
            <person name="Ma J."/>
        </authorList>
    </citation>
    <scope>NUCLEOTIDE SEQUENCE [LARGE SCALE GENOMIC DNA]</scope>
    <source>
        <strain evidence="9">CGMCC 4.7677</strain>
    </source>
</reference>
<evidence type="ECO:0000313" key="9">
    <source>
        <dbReference type="Proteomes" id="UP000605897"/>
    </source>
</evidence>
<dbReference type="Proteomes" id="UP000605897">
    <property type="component" value="Unassembled WGS sequence"/>
</dbReference>
<dbReference type="Gene3D" id="3.40.50.12780">
    <property type="entry name" value="N-terminal domain of ligase-like"/>
    <property type="match status" value="1"/>
</dbReference>
<dbReference type="Pfam" id="PF00501">
    <property type="entry name" value="AMP-binding"/>
    <property type="match status" value="1"/>
</dbReference>
<feature type="domain" description="AMP-dependent synthetase/ligase" evidence="7">
    <location>
        <begin position="20"/>
        <end position="437"/>
    </location>
</feature>
<gene>
    <name evidence="8" type="ORF">GCM10017786_65600</name>
</gene>
<comment type="caution">
    <text evidence="8">The sequence shown here is derived from an EMBL/GenBank/DDBJ whole genome shotgun (WGS) entry which is preliminary data.</text>
</comment>
<evidence type="ECO:0000256" key="3">
    <source>
        <dbReference type="ARBA" id="ARBA00022832"/>
    </source>
</evidence>
<dbReference type="SUPFAM" id="SSF56801">
    <property type="entry name" value="Acetyl-CoA synthetase-like"/>
    <property type="match status" value="1"/>
</dbReference>
<dbReference type="PROSITE" id="PS00455">
    <property type="entry name" value="AMP_BINDING"/>
    <property type="match status" value="1"/>
</dbReference>
<evidence type="ECO:0000256" key="4">
    <source>
        <dbReference type="ARBA" id="ARBA00023098"/>
    </source>
</evidence>
<dbReference type="PANTHER" id="PTHR43272">
    <property type="entry name" value="LONG-CHAIN-FATTY-ACID--COA LIGASE"/>
    <property type="match status" value="1"/>
</dbReference>
<keyword evidence="2" id="KW-0436">Ligase</keyword>
<comment type="similarity">
    <text evidence="1">Belongs to the ATP-dependent AMP-binding enzyme family.</text>
</comment>
<dbReference type="CDD" id="cd05907">
    <property type="entry name" value="VL_LC_FACS_like"/>
    <property type="match status" value="1"/>
</dbReference>
<evidence type="ECO:0000259" key="7">
    <source>
        <dbReference type="Pfam" id="PF00501"/>
    </source>
</evidence>
<protein>
    <recommendedName>
        <fullName evidence="6">Acyl-CoA synthetase</fullName>
    </recommendedName>
</protein>
<evidence type="ECO:0000256" key="5">
    <source>
        <dbReference type="ARBA" id="ARBA00024484"/>
    </source>
</evidence>
<dbReference type="InterPro" id="IPR020845">
    <property type="entry name" value="AMP-binding_CS"/>
</dbReference>
<name>A0ABQ3JDU1_9PSEU</name>
<dbReference type="InterPro" id="IPR045851">
    <property type="entry name" value="AMP-bd_C_sf"/>
</dbReference>
<dbReference type="InterPro" id="IPR000873">
    <property type="entry name" value="AMP-dep_synth/lig_dom"/>
</dbReference>
<accession>A0ABQ3JDU1</accession>
<evidence type="ECO:0000256" key="1">
    <source>
        <dbReference type="ARBA" id="ARBA00006432"/>
    </source>
</evidence>
<dbReference type="EMBL" id="BNAU01000009">
    <property type="protein sequence ID" value="GHF22217.1"/>
    <property type="molecule type" value="Genomic_DNA"/>
</dbReference>
<sequence>MTSQPSVAEQAEGLTIPMLLRRNAAEYGDLPALTSLDDPDRPTLTWSAFRDEIAAVSRGLADLGLRRGERMLIMAPSTPDHLIADLAATHLGAISCTAYATLSPEQISYVARHSATPVVVLQGMDELKRWQQVLHELPALRRIVMIDAEAVPAGDERFVSLAELRARGAELHAADPRVFEDGWADIRPEDPIAMIYTSGTTGDPKGVVLSHHNVIFEAYAVHALHETPLHPTNIAYLPLAHIAEREISIYMPIVYAGHVHTLADPTQVAGALGRVHPQGFFGVPRVWEKIAAGLKAMLPNLPEDRRTALLQANELLQQGYKLRNAGQEVPPDLAAKIAETDRTVLAPVRALLGFDKLHFCSSGAAALPVEVLYFLAGLGVEIHEVWGLSETSGAITSNSAKAFRAGTVGRALADTEIKVDADGELLVRGPLVFMGYLQEDGTIASALDDDGWFHTGDIGTIDSDGFVTITDRKKELIITSGGKNIAPTRIEGLLKEHPLIGQAVAIGNDKPYVTALIVVDDEFLPAWAAQQGIQGSDPVVLAEHPAVREEIQRAVEAANARLSRVEQIKKYQVLAKPWTPESGEVTPTLKLKRRIINDRYADDIAALYTADQ</sequence>
<comment type="catalytic activity">
    <reaction evidence="5">
        <text>a long-chain fatty acid + ATP + CoA = a long-chain fatty acyl-CoA + AMP + diphosphate</text>
        <dbReference type="Rhea" id="RHEA:15421"/>
        <dbReference type="ChEBI" id="CHEBI:30616"/>
        <dbReference type="ChEBI" id="CHEBI:33019"/>
        <dbReference type="ChEBI" id="CHEBI:57287"/>
        <dbReference type="ChEBI" id="CHEBI:57560"/>
        <dbReference type="ChEBI" id="CHEBI:83139"/>
        <dbReference type="ChEBI" id="CHEBI:456215"/>
        <dbReference type="EC" id="6.2.1.3"/>
    </reaction>
    <physiologicalReaction direction="left-to-right" evidence="5">
        <dbReference type="Rhea" id="RHEA:15422"/>
    </physiologicalReaction>
</comment>